<dbReference type="PANTHER" id="PTHR30007">
    <property type="entry name" value="PHP DOMAIN PROTEIN"/>
    <property type="match status" value="1"/>
</dbReference>
<proteinExistence type="predicted"/>
<evidence type="ECO:0000313" key="4">
    <source>
        <dbReference type="Proteomes" id="UP000054911"/>
    </source>
</evidence>
<dbReference type="GO" id="GO:0003677">
    <property type="term" value="F:DNA binding"/>
    <property type="evidence" value="ECO:0007669"/>
    <property type="project" value="InterPro"/>
</dbReference>
<reference evidence="3" key="1">
    <citation type="submission" date="2016-01" db="EMBL/GenBank/DDBJ databases">
        <authorList>
            <person name="Peeters C."/>
        </authorList>
    </citation>
    <scope>NUCLEOTIDE SEQUENCE [LARGE SCALE GENOMIC DNA]</scope>
    <source>
        <strain evidence="3">LMG 29323</strain>
    </source>
</reference>
<dbReference type="GO" id="GO:0004803">
    <property type="term" value="F:transposase activity"/>
    <property type="evidence" value="ECO:0007669"/>
    <property type="project" value="InterPro"/>
</dbReference>
<dbReference type="AlphaFoldDB" id="A0A158C7N8"/>
<dbReference type="STRING" id="1777141.AWB80_04758"/>
<sequence length="201" mass="22513">MSESRREHLLVEEESDARGLKPPESCSSSGRTRACADRFDRHPSTPAFGRSAEKSGPQALGRSRGGLSTKIHLAVDSLGRALRLILTEGQVADIACAQDLVDGLRCKAVIADKGYDSDAFVKSIRASRAKAVIPPRSNRKIQRRYYRSLYRQRNLVERFFNRIKHFRRVEARGGSASRQKPPSNGVMTPPCWMNSIRTDSW</sequence>
<protein>
    <submittedName>
        <fullName evidence="3">ISBm1, transposase orfB, degenerate</fullName>
    </submittedName>
</protein>
<comment type="caution">
    <text evidence="3">The sequence shown here is derived from an EMBL/GenBank/DDBJ whole genome shotgun (WGS) entry which is preliminary data.</text>
</comment>
<dbReference type="NCBIfam" id="NF033580">
    <property type="entry name" value="transpos_IS5_3"/>
    <property type="match status" value="1"/>
</dbReference>
<feature type="domain" description="Transposase IS4-like" evidence="2">
    <location>
        <begin position="60"/>
        <end position="168"/>
    </location>
</feature>
<dbReference type="InterPro" id="IPR002559">
    <property type="entry name" value="Transposase_11"/>
</dbReference>
<keyword evidence="4" id="KW-1185">Reference proteome</keyword>
<feature type="region of interest" description="Disordered" evidence="1">
    <location>
        <begin position="1"/>
        <end position="64"/>
    </location>
</feature>
<dbReference type="PANTHER" id="PTHR30007:SF1">
    <property type="entry name" value="BLR1914 PROTEIN"/>
    <property type="match status" value="1"/>
</dbReference>
<evidence type="ECO:0000313" key="3">
    <source>
        <dbReference type="EMBL" id="SAK78368.1"/>
    </source>
</evidence>
<feature type="compositionally biased region" description="Basic and acidic residues" evidence="1">
    <location>
        <begin position="1"/>
        <end position="21"/>
    </location>
</feature>
<name>A0A158C7N8_9BURK</name>
<accession>A0A158C7N8</accession>
<feature type="compositionally biased region" description="Basic and acidic residues" evidence="1">
    <location>
        <begin position="34"/>
        <end position="43"/>
    </location>
</feature>
<organism evidence="3 4">
    <name type="scientific">Caballeronia pedi</name>
    <dbReference type="NCBI Taxonomy" id="1777141"/>
    <lineage>
        <taxon>Bacteria</taxon>
        <taxon>Pseudomonadati</taxon>
        <taxon>Pseudomonadota</taxon>
        <taxon>Betaproteobacteria</taxon>
        <taxon>Burkholderiales</taxon>
        <taxon>Burkholderiaceae</taxon>
        <taxon>Caballeronia</taxon>
    </lineage>
</organism>
<gene>
    <name evidence="3" type="ORF">AWB80_04758</name>
</gene>
<evidence type="ECO:0000259" key="2">
    <source>
        <dbReference type="Pfam" id="PF01609"/>
    </source>
</evidence>
<evidence type="ECO:0000256" key="1">
    <source>
        <dbReference type="SAM" id="MobiDB-lite"/>
    </source>
</evidence>
<dbReference type="Pfam" id="PF01609">
    <property type="entry name" value="DDE_Tnp_1"/>
    <property type="match status" value="1"/>
</dbReference>
<dbReference type="Proteomes" id="UP000054911">
    <property type="component" value="Unassembled WGS sequence"/>
</dbReference>
<dbReference type="GO" id="GO:0006313">
    <property type="term" value="P:DNA transposition"/>
    <property type="evidence" value="ECO:0007669"/>
    <property type="project" value="InterPro"/>
</dbReference>
<dbReference type="EMBL" id="FCOE02000017">
    <property type="protein sequence ID" value="SAK78368.1"/>
    <property type="molecule type" value="Genomic_DNA"/>
</dbReference>